<dbReference type="InterPro" id="IPR001752">
    <property type="entry name" value="Kinesin_motor_dom"/>
</dbReference>
<dbReference type="GO" id="GO:0051231">
    <property type="term" value="P:spindle elongation"/>
    <property type="evidence" value="ECO:0007669"/>
    <property type="project" value="TreeGrafter"/>
</dbReference>
<dbReference type="InterPro" id="IPR027640">
    <property type="entry name" value="Kinesin-like_fam"/>
</dbReference>
<dbReference type="GO" id="GO:0003777">
    <property type="term" value="F:microtubule motor activity"/>
    <property type="evidence" value="ECO:0007669"/>
    <property type="project" value="InterPro"/>
</dbReference>
<keyword evidence="6" id="KW-0206">Cytoskeleton</keyword>
<dbReference type="EMBL" id="JARQZJ010000031">
    <property type="protein sequence ID" value="KAK9873905.1"/>
    <property type="molecule type" value="Genomic_DNA"/>
</dbReference>
<evidence type="ECO:0000313" key="11">
    <source>
        <dbReference type="EMBL" id="KAK9873905.1"/>
    </source>
</evidence>
<dbReference type="InterPro" id="IPR036961">
    <property type="entry name" value="Kinesin_motor_dom_sf"/>
</dbReference>
<dbReference type="SMART" id="SM00129">
    <property type="entry name" value="KISc"/>
    <property type="match status" value="1"/>
</dbReference>
<protein>
    <recommendedName>
        <fullName evidence="8">Kinesin-like protein</fullName>
    </recommendedName>
</protein>
<dbReference type="GO" id="GO:0005875">
    <property type="term" value="C:microtubule associated complex"/>
    <property type="evidence" value="ECO:0007669"/>
    <property type="project" value="TreeGrafter"/>
</dbReference>
<dbReference type="GO" id="GO:0005524">
    <property type="term" value="F:ATP binding"/>
    <property type="evidence" value="ECO:0007669"/>
    <property type="project" value="UniProtKB-KW"/>
</dbReference>
<evidence type="ECO:0000256" key="1">
    <source>
        <dbReference type="ARBA" id="ARBA00004245"/>
    </source>
</evidence>
<keyword evidence="3 8" id="KW-0547">Nucleotide-binding</keyword>
<dbReference type="SMART" id="SM01114">
    <property type="entry name" value="CXC"/>
    <property type="match status" value="1"/>
</dbReference>
<feature type="coiled-coil region" evidence="9">
    <location>
        <begin position="416"/>
        <end position="507"/>
    </location>
</feature>
<dbReference type="PROSITE" id="PS50067">
    <property type="entry name" value="KINESIN_MOTOR_2"/>
    <property type="match status" value="1"/>
</dbReference>
<dbReference type="Pfam" id="PF25764">
    <property type="entry name" value="KIF21A_4th"/>
    <property type="match status" value="1"/>
</dbReference>
<feature type="domain" description="Kinesin motor" evidence="10">
    <location>
        <begin position="1"/>
        <end position="199"/>
    </location>
</feature>
<evidence type="ECO:0000256" key="3">
    <source>
        <dbReference type="ARBA" id="ARBA00022741"/>
    </source>
</evidence>
<dbReference type="PROSITE" id="PS00411">
    <property type="entry name" value="KINESIN_MOTOR_1"/>
    <property type="match status" value="1"/>
</dbReference>
<evidence type="ECO:0000256" key="2">
    <source>
        <dbReference type="ARBA" id="ARBA00022490"/>
    </source>
</evidence>
<dbReference type="InterPro" id="IPR033467">
    <property type="entry name" value="Tesmin/TSO1-like_CXC"/>
</dbReference>
<proteinExistence type="inferred from homology"/>
<dbReference type="GO" id="GO:0007018">
    <property type="term" value="P:microtubule-based movement"/>
    <property type="evidence" value="ECO:0007669"/>
    <property type="project" value="InterPro"/>
</dbReference>
<keyword evidence="12" id="KW-1185">Reference proteome</keyword>
<keyword evidence="8" id="KW-0505">Motor protein</keyword>
<feature type="coiled-coil region" evidence="9">
    <location>
        <begin position="316"/>
        <end position="350"/>
    </location>
</feature>
<evidence type="ECO:0000256" key="7">
    <source>
        <dbReference type="PROSITE-ProRule" id="PRU00283"/>
    </source>
</evidence>
<comment type="subcellular location">
    <subcellularLocation>
        <location evidence="1">Cytoplasm</location>
        <location evidence="1">Cytoskeleton</location>
    </subcellularLocation>
</comment>
<reference evidence="11 12" key="1">
    <citation type="submission" date="2023-03" db="EMBL/GenBank/DDBJ databases">
        <title>Genome insight into feeding habits of ladybird beetles.</title>
        <authorList>
            <person name="Li H.-S."/>
            <person name="Huang Y.-H."/>
            <person name="Pang H."/>
        </authorList>
    </citation>
    <scope>NUCLEOTIDE SEQUENCE [LARGE SCALE GENOMIC DNA]</scope>
    <source>
        <strain evidence="11">SYSU_2023b</strain>
        <tissue evidence="11">Whole body</tissue>
    </source>
</reference>
<accession>A0AAW1U192</accession>
<evidence type="ECO:0000313" key="12">
    <source>
        <dbReference type="Proteomes" id="UP001431783"/>
    </source>
</evidence>
<organism evidence="11 12">
    <name type="scientific">Henosepilachna vigintioctopunctata</name>
    <dbReference type="NCBI Taxonomy" id="420089"/>
    <lineage>
        <taxon>Eukaryota</taxon>
        <taxon>Metazoa</taxon>
        <taxon>Ecdysozoa</taxon>
        <taxon>Arthropoda</taxon>
        <taxon>Hexapoda</taxon>
        <taxon>Insecta</taxon>
        <taxon>Pterygota</taxon>
        <taxon>Neoptera</taxon>
        <taxon>Endopterygota</taxon>
        <taxon>Coleoptera</taxon>
        <taxon>Polyphaga</taxon>
        <taxon>Cucujiformia</taxon>
        <taxon>Coccinelloidea</taxon>
        <taxon>Coccinellidae</taxon>
        <taxon>Epilachninae</taxon>
        <taxon>Epilachnini</taxon>
        <taxon>Henosepilachna</taxon>
    </lineage>
</organism>
<dbReference type="SUPFAM" id="SSF52540">
    <property type="entry name" value="P-loop containing nucleoside triphosphate hydrolases"/>
    <property type="match status" value="1"/>
</dbReference>
<dbReference type="PRINTS" id="PR00380">
    <property type="entry name" value="KINESINHEAVY"/>
</dbReference>
<evidence type="ECO:0000256" key="9">
    <source>
        <dbReference type="SAM" id="Coils"/>
    </source>
</evidence>
<feature type="coiled-coil region" evidence="9">
    <location>
        <begin position="679"/>
        <end position="819"/>
    </location>
</feature>
<comment type="caution">
    <text evidence="11">The sequence shown here is derived from an EMBL/GenBank/DDBJ whole genome shotgun (WGS) entry which is preliminary data.</text>
</comment>
<evidence type="ECO:0000256" key="4">
    <source>
        <dbReference type="ARBA" id="ARBA00022840"/>
    </source>
</evidence>
<comment type="similarity">
    <text evidence="7 8">Belongs to the TRAFAC class myosin-kinesin ATPase superfamily. Kinesin family.</text>
</comment>
<dbReference type="InterPro" id="IPR019821">
    <property type="entry name" value="Kinesin_motor_CS"/>
</dbReference>
<dbReference type="InterPro" id="IPR027417">
    <property type="entry name" value="P-loop_NTPase"/>
</dbReference>
<evidence type="ECO:0000256" key="6">
    <source>
        <dbReference type="ARBA" id="ARBA00023212"/>
    </source>
</evidence>
<keyword evidence="4 8" id="KW-0067">ATP-binding</keyword>
<keyword evidence="8" id="KW-0493">Microtubule</keyword>
<gene>
    <name evidence="11" type="ORF">WA026_002257</name>
</gene>
<dbReference type="GO" id="GO:0008017">
    <property type="term" value="F:microtubule binding"/>
    <property type="evidence" value="ECO:0007669"/>
    <property type="project" value="InterPro"/>
</dbReference>
<name>A0AAW1U192_9CUCU</name>
<dbReference type="Gene3D" id="3.40.850.10">
    <property type="entry name" value="Kinesin motor domain"/>
    <property type="match status" value="1"/>
</dbReference>
<dbReference type="GO" id="GO:0007052">
    <property type="term" value="P:mitotic spindle organization"/>
    <property type="evidence" value="ECO:0007669"/>
    <property type="project" value="TreeGrafter"/>
</dbReference>
<evidence type="ECO:0000256" key="5">
    <source>
        <dbReference type="ARBA" id="ARBA00023054"/>
    </source>
</evidence>
<keyword evidence="2" id="KW-0963">Cytoplasm</keyword>
<dbReference type="Pfam" id="PF00225">
    <property type="entry name" value="Kinesin"/>
    <property type="match status" value="1"/>
</dbReference>
<evidence type="ECO:0000259" key="10">
    <source>
        <dbReference type="PROSITE" id="PS50067"/>
    </source>
</evidence>
<dbReference type="AlphaFoldDB" id="A0AAW1U192"/>
<dbReference type="Proteomes" id="UP001431783">
    <property type="component" value="Unassembled WGS sequence"/>
</dbReference>
<dbReference type="PANTHER" id="PTHR47969">
    <property type="entry name" value="CHROMOSOME-ASSOCIATED KINESIN KIF4A-RELATED"/>
    <property type="match status" value="1"/>
</dbReference>
<dbReference type="GO" id="GO:0005874">
    <property type="term" value="C:microtubule"/>
    <property type="evidence" value="ECO:0007669"/>
    <property type="project" value="UniProtKB-KW"/>
</dbReference>
<keyword evidence="5 9" id="KW-0175">Coiled coil</keyword>
<evidence type="ECO:0000256" key="8">
    <source>
        <dbReference type="RuleBase" id="RU000394"/>
    </source>
</evidence>
<sequence length="987" mass="113680">MELYQEVLYDLLSGKPREQCTLEIREDPQRGIHIPGLTEITVENVHDVYSCLMRGSSGRATASTNMNSQSSRSHAIFTLNICMQARNNAEENKTAKFHLVDLAGSERPKKTGAVGTTFKEGININKGLLVLGNVISALGEEKQQENRFVPYRDSNLTRLLKDSLGGNSITLMIACVSPADYNIDETLSTLRYADRARKIKNKPMVNQDPKMAQINELKKTVKLLQLQLIGQGGPTVSSEEVLSFKREICDLKLKVRDLTHKLSSALNDKAGILGKWLNLQSSNEILNNKITELNNIYNSAFDVMNFAVDSGCIDTIKRCREKFEDIKKKFEDLDLETKKAEKEIKMQEADITTFMENGNCNDTQVKEMNEIHDNFAARQIELSDELEDVMKKLAMKEMLAQEMAKNVQNMVDYENIRQNEWRIEALEKEKSDLLQQLKNVQQNAPIKLLEERRKRVKELEGQIQNLTKKLNEQNRLIRCKERDELKMRQLNQEILQMKQNRVRLVRSMKEEADRFKTWKSQREKELSKLKQADVKNKYQIQKMKVMHEKQQNVLKRKVEEAVAANKRLKDAMATRKAVQEFKFSGRLEKVTTWLKQELEIILGLTEIEVTLNVLLEDRALLQKQLDNLKSDSNPDVVQLKAIEDDIELRSVQIQDMQQKLLDSDEDLKNKINLDSLQTMAEAKQALKVLVEDIIEIKKKQCCLALKSIELESNPQEEQEKKYEQQLIEMEKKSNDFRNNLENEYQEKISILLAQLRGIEMKTTTAESENLKVILNMQQQKLEEQEKLLEEARAELDEEKREKAILKAQLKEETEKLKDETPPKRMKIVPPKFQNANKENLNLLSPNFPESPFVEDDQNKDPDWHLTPMGKKVVAERKNISGIQKLRESVKTKLPFEAGDAERVPSKRSSDGGCACTKDCSKRCGCRKMGKLCKGSCKCNVFACKNRLDSDEVTEDQNVSESFKKPRKTCIATRRIKRHPSFICNDVP</sequence>
<dbReference type="PANTHER" id="PTHR47969:SF15">
    <property type="entry name" value="CHROMOSOME-ASSOCIATED KINESIN KIF4A-RELATED"/>
    <property type="match status" value="1"/>
</dbReference>
<comment type="caution">
    <text evidence="7">Lacks conserved residue(s) required for the propagation of feature annotation.</text>
</comment>